<organism evidence="2 3">
    <name type="scientific">Citricoccus parietis</name>
    <dbReference type="NCBI Taxonomy" id="592307"/>
    <lineage>
        <taxon>Bacteria</taxon>
        <taxon>Bacillati</taxon>
        <taxon>Actinomycetota</taxon>
        <taxon>Actinomycetes</taxon>
        <taxon>Micrococcales</taxon>
        <taxon>Micrococcaceae</taxon>
        <taxon>Citricoccus</taxon>
    </lineage>
</organism>
<protein>
    <submittedName>
        <fullName evidence="2">Alpha/beta fold hydrolase</fullName>
    </submittedName>
</protein>
<dbReference type="Pfam" id="PF12697">
    <property type="entry name" value="Abhydrolase_6"/>
    <property type="match status" value="1"/>
</dbReference>
<proteinExistence type="predicted"/>
<evidence type="ECO:0000259" key="1">
    <source>
        <dbReference type="Pfam" id="PF12697"/>
    </source>
</evidence>
<sequence>MARNLGEFEVLRYDRRGYGDNLLPSAPAPRFRDHVNDLLAVLGDRPAYVLGHSLGGAVTLTAAAHAARSFLGVMVYEAPLPWTDWWPAPALPSRSSASEAEVRQTAEAFLHRLMGTERWESWNVERRELFLGWAPAWASELQDASLDGAPFQAEDLTVPLLVSYGTATDERHRRGALEIAQRTGAPLVPLEGGTHAAPHLMPQELAAVVRGFVSSHEHAGQTVDR</sequence>
<evidence type="ECO:0000313" key="3">
    <source>
        <dbReference type="Proteomes" id="UP001589575"/>
    </source>
</evidence>
<keyword evidence="2" id="KW-0378">Hydrolase</keyword>
<accession>A0ABV5G3C3</accession>
<dbReference type="Proteomes" id="UP001589575">
    <property type="component" value="Unassembled WGS sequence"/>
</dbReference>
<evidence type="ECO:0000313" key="2">
    <source>
        <dbReference type="EMBL" id="MFB9073433.1"/>
    </source>
</evidence>
<dbReference type="InterPro" id="IPR029058">
    <property type="entry name" value="AB_hydrolase_fold"/>
</dbReference>
<dbReference type="SUPFAM" id="SSF53474">
    <property type="entry name" value="alpha/beta-Hydrolases"/>
    <property type="match status" value="1"/>
</dbReference>
<gene>
    <name evidence="2" type="ORF">ACFFX0_20425</name>
</gene>
<reference evidence="2 3" key="1">
    <citation type="submission" date="2024-09" db="EMBL/GenBank/DDBJ databases">
        <authorList>
            <person name="Sun Q."/>
            <person name="Mori K."/>
        </authorList>
    </citation>
    <scope>NUCLEOTIDE SEQUENCE [LARGE SCALE GENOMIC DNA]</scope>
    <source>
        <strain evidence="2 3">CCM 7609</strain>
    </source>
</reference>
<feature type="domain" description="AB hydrolase-1" evidence="1">
    <location>
        <begin position="6"/>
        <end position="208"/>
    </location>
</feature>
<dbReference type="GO" id="GO:0016787">
    <property type="term" value="F:hydrolase activity"/>
    <property type="evidence" value="ECO:0007669"/>
    <property type="project" value="UniProtKB-KW"/>
</dbReference>
<dbReference type="EMBL" id="JBHMFI010000001">
    <property type="protein sequence ID" value="MFB9073433.1"/>
    <property type="molecule type" value="Genomic_DNA"/>
</dbReference>
<name>A0ABV5G3C3_9MICC</name>
<keyword evidence="3" id="KW-1185">Reference proteome</keyword>
<dbReference type="InterPro" id="IPR000073">
    <property type="entry name" value="AB_hydrolase_1"/>
</dbReference>
<dbReference type="Gene3D" id="3.40.50.1820">
    <property type="entry name" value="alpha/beta hydrolase"/>
    <property type="match status" value="1"/>
</dbReference>
<comment type="caution">
    <text evidence="2">The sequence shown here is derived from an EMBL/GenBank/DDBJ whole genome shotgun (WGS) entry which is preliminary data.</text>
</comment>